<protein>
    <submittedName>
        <fullName evidence="1">Uncharacterized protein</fullName>
    </submittedName>
</protein>
<feature type="non-terminal residue" evidence="1">
    <location>
        <position position="282"/>
    </location>
</feature>
<dbReference type="Gene3D" id="3.40.190.10">
    <property type="entry name" value="Periplasmic binding protein-like II"/>
    <property type="match status" value="1"/>
</dbReference>
<organism evidence="1">
    <name type="scientific">marine metagenome</name>
    <dbReference type="NCBI Taxonomy" id="408172"/>
    <lineage>
        <taxon>unclassified sequences</taxon>
        <taxon>metagenomes</taxon>
        <taxon>ecological metagenomes</taxon>
    </lineage>
</organism>
<dbReference type="SUPFAM" id="SSF53850">
    <property type="entry name" value="Periplasmic binding protein-like II"/>
    <property type="match status" value="1"/>
</dbReference>
<dbReference type="EMBL" id="UINC01055336">
    <property type="protein sequence ID" value="SVB74091.1"/>
    <property type="molecule type" value="Genomic_DNA"/>
</dbReference>
<sequence>MGARGTLRSHKPWKIFLARVLLIPAGILCSASMVRADCPQALGSGPVSEPKLSVMLYVQGRLMMRSPSRLMERGEYISPEQRLINRCSGRLTATTLSETLPERLNVFAHKSKAARSGAFVGVSSVDQKMAMEKIGPDWHAYVTAFPDLRFVGATNRFAHGLLTLDDTIRSVQDLAGKRMGLVMRPSSLRALQETVLINAWDIYDQITVREYLPGELAAALDGGEVDVVFMPVARVVNGELVSMNIDIHRKDIRWISLSPDDVVAATANTPVLAERVVFIPSA</sequence>
<name>A0A382GIT3_9ZZZZ</name>
<proteinExistence type="predicted"/>
<accession>A0A382GIT3</accession>
<evidence type="ECO:0000313" key="1">
    <source>
        <dbReference type="EMBL" id="SVB74091.1"/>
    </source>
</evidence>
<dbReference type="AlphaFoldDB" id="A0A382GIT3"/>
<reference evidence="1" key="1">
    <citation type="submission" date="2018-05" db="EMBL/GenBank/DDBJ databases">
        <authorList>
            <person name="Lanie J.A."/>
            <person name="Ng W.-L."/>
            <person name="Kazmierczak K.M."/>
            <person name="Andrzejewski T.M."/>
            <person name="Davidsen T.M."/>
            <person name="Wayne K.J."/>
            <person name="Tettelin H."/>
            <person name="Glass J.I."/>
            <person name="Rusch D."/>
            <person name="Podicherti R."/>
            <person name="Tsui H.-C.T."/>
            <person name="Winkler M.E."/>
        </authorList>
    </citation>
    <scope>NUCLEOTIDE SEQUENCE</scope>
</reference>
<gene>
    <name evidence="1" type="ORF">METZ01_LOCUS226945</name>
</gene>